<sequence length="132" mass="13935">MRGAGVLLLLGLCALAAAADATAGPRRLLLGTDAQAEAKALEALKAAKSPDEVKALLAKNNNAFLGFPGVRLWAGNNGYWGGGYGRGWGGWNGGGWGVPYYGGGSYYPTNYVDYNNPAYAYARPYGWNNYYG</sequence>
<dbReference type="InParanoid" id="A0A2V0P1R7"/>
<keyword evidence="1" id="KW-0732">Signal</keyword>
<evidence type="ECO:0000256" key="1">
    <source>
        <dbReference type="SAM" id="SignalP"/>
    </source>
</evidence>
<protein>
    <submittedName>
        <fullName evidence="2">Uncharacterized protein</fullName>
    </submittedName>
</protein>
<accession>A0A2V0P1R7</accession>
<dbReference type="EMBL" id="BDRX01000044">
    <property type="protein sequence ID" value="GBF93818.1"/>
    <property type="molecule type" value="Genomic_DNA"/>
</dbReference>
<organism evidence="2 3">
    <name type="scientific">Raphidocelis subcapitata</name>
    <dbReference type="NCBI Taxonomy" id="307507"/>
    <lineage>
        <taxon>Eukaryota</taxon>
        <taxon>Viridiplantae</taxon>
        <taxon>Chlorophyta</taxon>
        <taxon>core chlorophytes</taxon>
        <taxon>Chlorophyceae</taxon>
        <taxon>CS clade</taxon>
        <taxon>Sphaeropleales</taxon>
        <taxon>Selenastraceae</taxon>
        <taxon>Raphidocelis</taxon>
    </lineage>
</organism>
<evidence type="ECO:0000313" key="3">
    <source>
        <dbReference type="Proteomes" id="UP000247498"/>
    </source>
</evidence>
<proteinExistence type="predicted"/>
<name>A0A2V0P1R7_9CHLO</name>
<evidence type="ECO:0000313" key="2">
    <source>
        <dbReference type="EMBL" id="GBF93818.1"/>
    </source>
</evidence>
<comment type="caution">
    <text evidence="2">The sequence shown here is derived from an EMBL/GenBank/DDBJ whole genome shotgun (WGS) entry which is preliminary data.</text>
</comment>
<feature type="signal peptide" evidence="1">
    <location>
        <begin position="1"/>
        <end position="18"/>
    </location>
</feature>
<dbReference type="AlphaFoldDB" id="A0A2V0P1R7"/>
<keyword evidence="3" id="KW-1185">Reference proteome</keyword>
<dbReference type="Proteomes" id="UP000247498">
    <property type="component" value="Unassembled WGS sequence"/>
</dbReference>
<reference evidence="2 3" key="1">
    <citation type="journal article" date="2018" name="Sci. Rep.">
        <title>Raphidocelis subcapitata (=Pseudokirchneriella subcapitata) provides an insight into genome evolution and environmental adaptations in the Sphaeropleales.</title>
        <authorList>
            <person name="Suzuki S."/>
            <person name="Yamaguchi H."/>
            <person name="Nakajima N."/>
            <person name="Kawachi M."/>
        </authorList>
    </citation>
    <scope>NUCLEOTIDE SEQUENCE [LARGE SCALE GENOMIC DNA]</scope>
    <source>
        <strain evidence="2 3">NIES-35</strain>
    </source>
</reference>
<feature type="chain" id="PRO_5015842225" evidence="1">
    <location>
        <begin position="19"/>
        <end position="132"/>
    </location>
</feature>
<gene>
    <name evidence="2" type="ORF">Rsub_06150</name>
</gene>